<accession>A0A830I2M1</accession>
<dbReference type="Proteomes" id="UP000660262">
    <property type="component" value="Unassembled WGS sequence"/>
</dbReference>
<name>A0A830I2M1_9CHLO</name>
<protein>
    <submittedName>
        <fullName evidence="1">Uncharacterized protein</fullName>
    </submittedName>
</protein>
<proteinExistence type="predicted"/>
<reference evidence="1" key="1">
    <citation type="submission" date="2020-10" db="EMBL/GenBank/DDBJ databases">
        <title>Unveiling of a novel bifunctional photoreceptor, Dualchrome1, isolated from a cosmopolitan green alga.</title>
        <authorList>
            <person name="Suzuki S."/>
            <person name="Kawachi M."/>
        </authorList>
    </citation>
    <scope>NUCLEOTIDE SEQUENCE</scope>
    <source>
        <strain evidence="1">NIES 2893</strain>
    </source>
</reference>
<gene>
    <name evidence="1" type="ORF">PPROV_001014500</name>
</gene>
<dbReference type="EMBL" id="BNJQ01000034">
    <property type="protein sequence ID" value="GHP11417.1"/>
    <property type="molecule type" value="Genomic_DNA"/>
</dbReference>
<organism evidence="1 2">
    <name type="scientific">Pycnococcus provasolii</name>
    <dbReference type="NCBI Taxonomy" id="41880"/>
    <lineage>
        <taxon>Eukaryota</taxon>
        <taxon>Viridiplantae</taxon>
        <taxon>Chlorophyta</taxon>
        <taxon>Pseudoscourfieldiophyceae</taxon>
        <taxon>Pseudoscourfieldiales</taxon>
        <taxon>Pycnococcaceae</taxon>
        <taxon>Pycnococcus</taxon>
    </lineage>
</organism>
<evidence type="ECO:0000313" key="1">
    <source>
        <dbReference type="EMBL" id="GHP11417.1"/>
    </source>
</evidence>
<comment type="caution">
    <text evidence="1">The sequence shown here is derived from an EMBL/GenBank/DDBJ whole genome shotgun (WGS) entry which is preliminary data.</text>
</comment>
<sequence length="244" mass="27698">MRARSSVSLLVTTRPDADGDYPRRRVLEHDWESGIRVMEPAQVLGPAPVEVEKEESRLPGPWEEAMRNMQSIKVYQIVAREFVKRYGTSLEPPADVDAAYKLWFDRTPKDDEEVRNDHEVICANIERIISKGVVVTNRSSVYRKPQPQHKEAKSARRTTRYWHTATAEPEARICGASCEAASRTHESHDETSTALFSYWVSEAANEKAVGGTNAATEEYQQQACVLRLRPSPVVPEERQTHPLK</sequence>
<evidence type="ECO:0000313" key="2">
    <source>
        <dbReference type="Proteomes" id="UP000660262"/>
    </source>
</evidence>
<keyword evidence="2" id="KW-1185">Reference proteome</keyword>
<dbReference type="AlphaFoldDB" id="A0A830I2M1"/>